<gene>
    <name evidence="2" type="ORF">THS5294_02852</name>
</gene>
<evidence type="ECO:0000256" key="1">
    <source>
        <dbReference type="SAM" id="MobiDB-lite"/>
    </source>
</evidence>
<feature type="region of interest" description="Disordered" evidence="1">
    <location>
        <begin position="39"/>
        <end position="78"/>
    </location>
</feature>
<evidence type="ECO:0000313" key="3">
    <source>
        <dbReference type="Proteomes" id="UP000051298"/>
    </source>
</evidence>
<feature type="compositionally biased region" description="Low complexity" evidence="1">
    <location>
        <begin position="44"/>
        <end position="53"/>
    </location>
</feature>
<evidence type="ECO:0008006" key="4">
    <source>
        <dbReference type="Google" id="ProtNLM"/>
    </source>
</evidence>
<evidence type="ECO:0000313" key="2">
    <source>
        <dbReference type="EMBL" id="CUH61541.1"/>
    </source>
</evidence>
<dbReference type="EMBL" id="CYRX01000032">
    <property type="protein sequence ID" value="CUH61541.1"/>
    <property type="molecule type" value="Genomic_DNA"/>
</dbReference>
<sequence length="78" mass="7756">MSACPPQGVRPPFPSSGSDGSSGAAPIKIRIAMGATRIRLLGTPGPDGKPGPQGDKGDQGDPGITILPTDTPINGGFF</sequence>
<accession>A0A0P1F1W4</accession>
<feature type="region of interest" description="Disordered" evidence="1">
    <location>
        <begin position="1"/>
        <end position="26"/>
    </location>
</feature>
<dbReference type="AlphaFoldDB" id="A0A0P1F1W4"/>
<organism evidence="2 3">
    <name type="scientific">Thalassobacter stenotrophicus</name>
    <dbReference type="NCBI Taxonomy" id="266809"/>
    <lineage>
        <taxon>Bacteria</taxon>
        <taxon>Pseudomonadati</taxon>
        <taxon>Pseudomonadota</taxon>
        <taxon>Alphaproteobacteria</taxon>
        <taxon>Rhodobacterales</taxon>
        <taxon>Roseobacteraceae</taxon>
        <taxon>Thalassobacter</taxon>
    </lineage>
</organism>
<proteinExistence type="predicted"/>
<protein>
    <recommendedName>
        <fullName evidence="4">Collagen triple helix repeat (20 copies)</fullName>
    </recommendedName>
</protein>
<name>A0A0P1F1W4_9RHOB</name>
<dbReference type="Proteomes" id="UP000051298">
    <property type="component" value="Unassembled WGS sequence"/>
</dbReference>
<dbReference type="RefSeq" id="WP_072936730.1">
    <property type="nucleotide sequence ID" value="NZ_CYRX01000032.1"/>
</dbReference>
<reference evidence="2 3" key="1">
    <citation type="submission" date="2015-09" db="EMBL/GenBank/DDBJ databases">
        <authorList>
            <consortium name="Swine Surveillance"/>
        </authorList>
    </citation>
    <scope>NUCLEOTIDE SEQUENCE [LARGE SCALE GENOMIC DNA]</scope>
    <source>
        <strain evidence="2 3">CECT 5294</strain>
    </source>
</reference>